<evidence type="ECO:0000313" key="8">
    <source>
        <dbReference type="EMBL" id="MCE2597064.1"/>
    </source>
</evidence>
<dbReference type="InterPro" id="IPR000182">
    <property type="entry name" value="GNAT_dom"/>
</dbReference>
<evidence type="ECO:0000313" key="9">
    <source>
        <dbReference type="Proteomes" id="UP001201273"/>
    </source>
</evidence>
<dbReference type="PANTHER" id="PTHR43877">
    <property type="entry name" value="AMINOALKYLPHOSPHONATE N-ACETYLTRANSFERASE-RELATED-RELATED"/>
    <property type="match status" value="1"/>
</dbReference>
<evidence type="ECO:0000256" key="4">
    <source>
        <dbReference type="ARBA" id="ARBA00023163"/>
    </source>
</evidence>
<dbReference type="InterPro" id="IPR000835">
    <property type="entry name" value="HTH_MarR-typ"/>
</dbReference>
<evidence type="ECO:0000256" key="2">
    <source>
        <dbReference type="ARBA" id="ARBA00023015"/>
    </source>
</evidence>
<protein>
    <submittedName>
        <fullName evidence="8">Bifunctional helix-turn-helix transcriptional regulator/GNAT family N-acetyltransferase</fullName>
    </submittedName>
</protein>
<comment type="caution">
    <text evidence="8">The sequence shown here is derived from an EMBL/GenBank/DDBJ whole genome shotgun (WGS) entry which is preliminary data.</text>
</comment>
<dbReference type="PROSITE" id="PS51186">
    <property type="entry name" value="GNAT"/>
    <property type="match status" value="1"/>
</dbReference>
<dbReference type="SUPFAM" id="SSF46785">
    <property type="entry name" value="Winged helix' DNA-binding domain"/>
    <property type="match status" value="1"/>
</dbReference>
<dbReference type="Proteomes" id="UP001201273">
    <property type="component" value="Unassembled WGS sequence"/>
</dbReference>
<dbReference type="SMART" id="SM00347">
    <property type="entry name" value="HTH_MARR"/>
    <property type="match status" value="1"/>
</dbReference>
<feature type="domain" description="N-acetyltransferase" evidence="7">
    <location>
        <begin position="165"/>
        <end position="319"/>
    </location>
</feature>
<dbReference type="Pfam" id="PF00583">
    <property type="entry name" value="Acetyltransf_1"/>
    <property type="match status" value="1"/>
</dbReference>
<dbReference type="CDD" id="cd04301">
    <property type="entry name" value="NAT_SF"/>
    <property type="match status" value="1"/>
</dbReference>
<feature type="domain" description="HTH marR-type" evidence="6">
    <location>
        <begin position="4"/>
        <end position="150"/>
    </location>
</feature>
<name>A0ABS8WHF9_9GAMM</name>
<keyword evidence="2" id="KW-0805">Transcription regulation</keyword>
<dbReference type="RefSeq" id="WP_233054809.1">
    <property type="nucleotide sequence ID" value="NZ_JAIMJA010000032.1"/>
</dbReference>
<dbReference type="InterPro" id="IPR023187">
    <property type="entry name" value="Tscrpt_reg_MarR-type_CS"/>
</dbReference>
<dbReference type="SUPFAM" id="SSF55729">
    <property type="entry name" value="Acyl-CoA N-acyltransferases (Nat)"/>
    <property type="match status" value="1"/>
</dbReference>
<dbReference type="InterPro" id="IPR036388">
    <property type="entry name" value="WH-like_DNA-bd_sf"/>
</dbReference>
<dbReference type="InterPro" id="IPR050832">
    <property type="entry name" value="Bact_Acetyltransf"/>
</dbReference>
<reference evidence="8 9" key="1">
    <citation type="journal article" date="2022" name="Environ. Microbiol. Rep.">
        <title>Eco-phylogenetic analyses reveal divergent evolution of vitamin B12 metabolism in the marine bacterial family 'Psychromonadaceae'.</title>
        <authorList>
            <person name="Jin X."/>
            <person name="Yang Y."/>
            <person name="Cao H."/>
            <person name="Gao B."/>
            <person name="Zhao Z."/>
        </authorList>
    </citation>
    <scope>NUCLEOTIDE SEQUENCE [LARGE SCALE GENOMIC DNA]</scope>
    <source>
        <strain evidence="8 9">MKS20</strain>
    </source>
</reference>
<keyword evidence="3" id="KW-0238">DNA-binding</keyword>
<accession>A0ABS8WHF9</accession>
<organism evidence="8 9">
    <name type="scientific">Motilimonas cestriensis</name>
    <dbReference type="NCBI Taxonomy" id="2742685"/>
    <lineage>
        <taxon>Bacteria</taxon>
        <taxon>Pseudomonadati</taxon>
        <taxon>Pseudomonadota</taxon>
        <taxon>Gammaproteobacteria</taxon>
        <taxon>Alteromonadales</taxon>
        <taxon>Alteromonadales genera incertae sedis</taxon>
        <taxon>Motilimonas</taxon>
    </lineage>
</organism>
<keyword evidence="5" id="KW-0012">Acyltransferase</keyword>
<evidence type="ECO:0000256" key="3">
    <source>
        <dbReference type="ARBA" id="ARBA00023125"/>
    </source>
</evidence>
<evidence type="ECO:0000256" key="5">
    <source>
        <dbReference type="ARBA" id="ARBA00023315"/>
    </source>
</evidence>
<keyword evidence="4" id="KW-0804">Transcription</keyword>
<dbReference type="PROSITE" id="PS50995">
    <property type="entry name" value="HTH_MARR_2"/>
    <property type="match status" value="1"/>
</dbReference>
<dbReference type="EMBL" id="JAIMJA010000032">
    <property type="protein sequence ID" value="MCE2597064.1"/>
    <property type="molecule type" value="Genomic_DNA"/>
</dbReference>
<proteinExistence type="predicted"/>
<dbReference type="InterPro" id="IPR016181">
    <property type="entry name" value="Acyl_CoA_acyltransferase"/>
</dbReference>
<evidence type="ECO:0000259" key="7">
    <source>
        <dbReference type="PROSITE" id="PS51186"/>
    </source>
</evidence>
<keyword evidence="9" id="KW-1185">Reference proteome</keyword>
<dbReference type="Pfam" id="PF01047">
    <property type="entry name" value="MarR"/>
    <property type="match status" value="1"/>
</dbReference>
<dbReference type="PROSITE" id="PS01117">
    <property type="entry name" value="HTH_MARR_1"/>
    <property type="match status" value="1"/>
</dbReference>
<dbReference type="Gene3D" id="1.10.10.10">
    <property type="entry name" value="Winged helix-like DNA-binding domain superfamily/Winged helix DNA-binding domain"/>
    <property type="match status" value="1"/>
</dbReference>
<dbReference type="Gene3D" id="3.40.630.30">
    <property type="match status" value="1"/>
</dbReference>
<gene>
    <name evidence="8" type="ORF">K6Y31_20015</name>
</gene>
<evidence type="ECO:0000256" key="1">
    <source>
        <dbReference type="ARBA" id="ARBA00022679"/>
    </source>
</evidence>
<evidence type="ECO:0000259" key="6">
    <source>
        <dbReference type="PROSITE" id="PS50995"/>
    </source>
</evidence>
<sequence length="324" mass="36774">MTDHMQILGSLSLGSRTKRLSDLLMQQVDAIYQQQGIALNPSYFPLFTLINNEGPVSVTQAAQRLSVSHPAISKMTQKMIKEGLLHKQPHPSDQRVTVVAFTEKSLKISQQAQPIWQQIQWQLEQIMQQQQHPLLAAIDEFEQLLAQQSLTERVVTQLPAPQDAITIEPWQTEYKHDFTELNLAWLNQYFNGELTAIDQQALYHPEQYYLASGGYIFFARQGHHIVGTLALRLHDQQTMEISKMAVQPNQQGKGIGRQLMLTAINKAQQLAMTQVFLETNSALTRAMALYQHLGFQVVPHPQGQSSYPRADRYMTLALNTSSKD</sequence>
<keyword evidence="1" id="KW-0808">Transferase</keyword>
<dbReference type="InterPro" id="IPR036390">
    <property type="entry name" value="WH_DNA-bd_sf"/>
</dbReference>